<proteinExistence type="predicted"/>
<keyword evidence="3 5" id="KW-1133">Transmembrane helix</keyword>
<dbReference type="GO" id="GO:0015297">
    <property type="term" value="F:antiporter activity"/>
    <property type="evidence" value="ECO:0007669"/>
    <property type="project" value="InterPro"/>
</dbReference>
<dbReference type="GO" id="GO:0005886">
    <property type="term" value="C:plasma membrane"/>
    <property type="evidence" value="ECO:0007669"/>
    <property type="project" value="TreeGrafter"/>
</dbReference>
<name>A0A1W1I9W0_9BACT</name>
<keyword evidence="8" id="KW-1185">Reference proteome</keyword>
<dbReference type="InterPro" id="IPR038770">
    <property type="entry name" value="Na+/solute_symporter_sf"/>
</dbReference>
<dbReference type="RefSeq" id="WP_080888005.1">
    <property type="nucleotide sequence ID" value="NZ_LT828648.1"/>
</dbReference>
<dbReference type="Gene3D" id="1.20.1530.20">
    <property type="match status" value="1"/>
</dbReference>
<feature type="transmembrane region" description="Helical" evidence="5">
    <location>
        <begin position="299"/>
        <end position="321"/>
    </location>
</feature>
<dbReference type="EMBL" id="LT828648">
    <property type="protein sequence ID" value="SLM49837.1"/>
    <property type="molecule type" value="Genomic_DNA"/>
</dbReference>
<evidence type="ECO:0000256" key="2">
    <source>
        <dbReference type="ARBA" id="ARBA00022692"/>
    </source>
</evidence>
<evidence type="ECO:0000313" key="8">
    <source>
        <dbReference type="Proteomes" id="UP000192042"/>
    </source>
</evidence>
<dbReference type="KEGG" id="nja:NSJP_3670"/>
<evidence type="ECO:0000256" key="4">
    <source>
        <dbReference type="ARBA" id="ARBA00023136"/>
    </source>
</evidence>
<organism evidence="7 8">
    <name type="scientific">Nitrospira japonica</name>
    <dbReference type="NCBI Taxonomy" id="1325564"/>
    <lineage>
        <taxon>Bacteria</taxon>
        <taxon>Pseudomonadati</taxon>
        <taxon>Nitrospirota</taxon>
        <taxon>Nitrospiria</taxon>
        <taxon>Nitrospirales</taxon>
        <taxon>Nitrospiraceae</taxon>
        <taxon>Nitrospira</taxon>
    </lineage>
</organism>
<dbReference type="OrthoDB" id="9781411at2"/>
<evidence type="ECO:0000256" key="3">
    <source>
        <dbReference type="ARBA" id="ARBA00022989"/>
    </source>
</evidence>
<dbReference type="Proteomes" id="UP000192042">
    <property type="component" value="Chromosome I"/>
</dbReference>
<dbReference type="PANTHER" id="PTHR46157">
    <property type="entry name" value="K(+) EFFLUX ANTIPORTER 3, CHLOROPLASTIC"/>
    <property type="match status" value="1"/>
</dbReference>
<accession>A0A1W1I9W0</accession>
<feature type="transmembrane region" description="Helical" evidence="5">
    <location>
        <begin position="333"/>
        <end position="352"/>
    </location>
</feature>
<feature type="transmembrane region" description="Helical" evidence="5">
    <location>
        <begin position="116"/>
        <end position="139"/>
    </location>
</feature>
<evidence type="ECO:0000256" key="1">
    <source>
        <dbReference type="ARBA" id="ARBA00004141"/>
    </source>
</evidence>
<keyword evidence="2 5" id="KW-0812">Transmembrane</keyword>
<dbReference type="InterPro" id="IPR006153">
    <property type="entry name" value="Cation/H_exchanger_TM"/>
</dbReference>
<comment type="subcellular location">
    <subcellularLocation>
        <location evidence="1">Membrane</location>
        <topology evidence="1">Multi-pass membrane protein</topology>
    </subcellularLocation>
</comment>
<feature type="transmembrane region" description="Helical" evidence="5">
    <location>
        <begin position="273"/>
        <end position="293"/>
    </location>
</feature>
<dbReference type="STRING" id="1325564.NSJP_3670"/>
<feature type="transmembrane region" description="Helical" evidence="5">
    <location>
        <begin position="183"/>
        <end position="206"/>
    </location>
</feature>
<dbReference type="AlphaFoldDB" id="A0A1W1I9W0"/>
<evidence type="ECO:0000256" key="5">
    <source>
        <dbReference type="SAM" id="Phobius"/>
    </source>
</evidence>
<gene>
    <name evidence="7" type="ORF">NSJP_3670</name>
</gene>
<reference evidence="7 8" key="1">
    <citation type="submission" date="2017-03" db="EMBL/GenBank/DDBJ databases">
        <authorList>
            <person name="Afonso C.L."/>
            <person name="Miller P.J."/>
            <person name="Scott M.A."/>
            <person name="Spackman E."/>
            <person name="Goraichik I."/>
            <person name="Dimitrov K.M."/>
            <person name="Suarez D.L."/>
            <person name="Swayne D.E."/>
        </authorList>
    </citation>
    <scope>NUCLEOTIDE SEQUENCE [LARGE SCALE GENOMIC DNA]</scope>
    <source>
        <strain evidence="7">Genome sequencing of Nitrospira japonica strain NJ11</strain>
    </source>
</reference>
<dbReference type="Pfam" id="PF00999">
    <property type="entry name" value="Na_H_Exchanger"/>
    <property type="match status" value="1"/>
</dbReference>
<sequence length="397" mass="43069">MNPYLSLPHMVVAITLLLTISAVMIPLARWLGIGPELGLLLSGVILGSSHVLNASQVERLADISQLGVTFFLFVIGLEVDPRKVWSLRRYAFGLGTAQLIGTGLAMMLYWRFFSPSWSLALLLGLVVSNSSTALVLQLLKGKGELEQEYGQAALALLLFQDLTVVPILALLPVFAGTGSAEHFVWWDAVYAVGVMVIIYAVGRYLWPRLLHRVAGPNFEETFTAVLFIALFGSAWLASAAGLSMAMGAFIAGVSLGGSEYRHRLEGEVLPLKNLLLGLFFVSVGLTVNFNVLSGHVEKILLHIVAIVVIKIVVLYLAARAMSMQHGPAARMSFLLAQGSEFAFVVLGTLLALGTETPVQFSIGIIVVATTMVMTPWLNAIGIRWSRWDSPLVPTRKR</sequence>
<feature type="transmembrane region" description="Helical" evidence="5">
    <location>
        <begin position="91"/>
        <end position="110"/>
    </location>
</feature>
<feature type="transmembrane region" description="Helical" evidence="5">
    <location>
        <begin position="151"/>
        <end position="171"/>
    </location>
</feature>
<evidence type="ECO:0000313" key="7">
    <source>
        <dbReference type="EMBL" id="SLM49837.1"/>
    </source>
</evidence>
<keyword evidence="4 5" id="KW-0472">Membrane</keyword>
<feature type="transmembrane region" description="Helical" evidence="5">
    <location>
        <begin position="358"/>
        <end position="377"/>
    </location>
</feature>
<feature type="transmembrane region" description="Helical" evidence="5">
    <location>
        <begin position="6"/>
        <end position="25"/>
    </location>
</feature>
<dbReference type="PANTHER" id="PTHR46157:SF4">
    <property type="entry name" value="K(+) EFFLUX ANTIPORTER 3, CHLOROPLASTIC"/>
    <property type="match status" value="1"/>
</dbReference>
<protein>
    <submittedName>
        <fullName evidence="7">Glutathione-regulated potassium-efflux system protein KefB</fullName>
    </submittedName>
</protein>
<feature type="domain" description="Cation/H+ exchanger transmembrane" evidence="6">
    <location>
        <begin position="21"/>
        <end position="378"/>
    </location>
</feature>
<evidence type="ECO:0000259" key="6">
    <source>
        <dbReference type="Pfam" id="PF00999"/>
    </source>
</evidence>
<dbReference type="GO" id="GO:1902600">
    <property type="term" value="P:proton transmembrane transport"/>
    <property type="evidence" value="ECO:0007669"/>
    <property type="project" value="InterPro"/>
</dbReference>